<name>A0ABT4XY03_9RHOB</name>
<reference evidence="1 2" key="1">
    <citation type="submission" date="2023-01" db="EMBL/GenBank/DDBJ databases">
        <title>Thalassococcus onchidii sp. nov., isolated from a marine invertebrate from the South China Sea.</title>
        <authorList>
            <person name="Xu S."/>
            <person name="Liu Z."/>
            <person name="Xu Y."/>
        </authorList>
    </citation>
    <scope>NUCLEOTIDE SEQUENCE [LARGE SCALE GENOMIC DNA]</scope>
    <source>
        <strain evidence="1 2">KCTC 32084</strain>
    </source>
</reference>
<organism evidence="1 2">
    <name type="scientific">Thalassococcus lentus</name>
    <dbReference type="NCBI Taxonomy" id="1210524"/>
    <lineage>
        <taxon>Bacteria</taxon>
        <taxon>Pseudomonadati</taxon>
        <taxon>Pseudomonadota</taxon>
        <taxon>Alphaproteobacteria</taxon>
        <taxon>Rhodobacterales</taxon>
        <taxon>Roseobacteraceae</taxon>
        <taxon>Thalassococcus</taxon>
    </lineage>
</organism>
<dbReference type="EMBL" id="JAQIOY010000011">
    <property type="protein sequence ID" value="MDA7426718.1"/>
    <property type="molecule type" value="Genomic_DNA"/>
</dbReference>
<evidence type="ECO:0000313" key="1">
    <source>
        <dbReference type="EMBL" id="MDA7426718.1"/>
    </source>
</evidence>
<protein>
    <submittedName>
        <fullName evidence="1">Uncharacterized protein</fullName>
    </submittedName>
</protein>
<gene>
    <name evidence="1" type="ORF">PFY00_18440</name>
</gene>
<accession>A0ABT4XY03</accession>
<dbReference type="Proteomes" id="UP001210720">
    <property type="component" value="Unassembled WGS sequence"/>
</dbReference>
<proteinExistence type="predicted"/>
<sequence>MTVFVKKLSVWTIATALISAAFFGLGLTVGISLGSLNAEIDFCADSTSGRYIFDDSARRDVCD</sequence>
<comment type="caution">
    <text evidence="1">The sequence shown here is derived from an EMBL/GenBank/DDBJ whole genome shotgun (WGS) entry which is preliminary data.</text>
</comment>
<evidence type="ECO:0000313" key="2">
    <source>
        <dbReference type="Proteomes" id="UP001210720"/>
    </source>
</evidence>
<keyword evidence="2" id="KW-1185">Reference proteome</keyword>
<dbReference type="RefSeq" id="WP_271434073.1">
    <property type="nucleotide sequence ID" value="NZ_JAQIOY010000011.1"/>
</dbReference>